<dbReference type="SUPFAM" id="SSF48452">
    <property type="entry name" value="TPR-like"/>
    <property type="match status" value="1"/>
</dbReference>
<dbReference type="STRING" id="47864.GA0070560_13017"/>
<evidence type="ECO:0000256" key="1">
    <source>
        <dbReference type="ARBA" id="ARBA00005857"/>
    </source>
</evidence>
<proteinExistence type="inferred from homology"/>
<dbReference type="AlphaFoldDB" id="A0A1C5JFJ1"/>
<dbReference type="EMBL" id="FMDN01000030">
    <property type="protein sequence ID" value="SCG69278.1"/>
    <property type="molecule type" value="Genomic_DNA"/>
</dbReference>
<dbReference type="Gene3D" id="1.25.40.10">
    <property type="entry name" value="Tetratricopeptide repeat domain"/>
    <property type="match status" value="1"/>
</dbReference>
<dbReference type="OrthoDB" id="9815900at2"/>
<name>A0A1C5JFJ1_9ACTN</name>
<comment type="similarity">
    <text evidence="1">Belongs to the TTC38 family.</text>
</comment>
<dbReference type="InterPro" id="IPR011990">
    <property type="entry name" value="TPR-like_helical_dom_sf"/>
</dbReference>
<organism evidence="5 6">
    <name type="scientific">Micromonospora halophytica</name>
    <dbReference type="NCBI Taxonomy" id="47864"/>
    <lineage>
        <taxon>Bacteria</taxon>
        <taxon>Bacillati</taxon>
        <taxon>Actinomycetota</taxon>
        <taxon>Actinomycetes</taxon>
        <taxon>Micromonosporales</taxon>
        <taxon>Micromonosporaceae</taxon>
        <taxon>Micromonospora</taxon>
    </lineage>
</organism>
<protein>
    <recommendedName>
        <fullName evidence="2">Tetratricopeptide repeat protein 38</fullName>
    </recommendedName>
</protein>
<evidence type="ECO:0000313" key="5">
    <source>
        <dbReference type="EMBL" id="SCG69278.1"/>
    </source>
</evidence>
<accession>A0A1C5JFJ1</accession>
<keyword evidence="6" id="KW-1185">Reference proteome</keyword>
<evidence type="ECO:0000256" key="4">
    <source>
        <dbReference type="ARBA" id="ARBA00022803"/>
    </source>
</evidence>
<dbReference type="Proteomes" id="UP000199408">
    <property type="component" value="Unassembled WGS sequence"/>
</dbReference>
<evidence type="ECO:0000256" key="2">
    <source>
        <dbReference type="ARBA" id="ARBA00019992"/>
    </source>
</evidence>
<evidence type="ECO:0000256" key="3">
    <source>
        <dbReference type="ARBA" id="ARBA00022737"/>
    </source>
</evidence>
<keyword evidence="4" id="KW-0802">TPR repeat</keyword>
<reference evidence="6" key="1">
    <citation type="submission" date="2016-06" db="EMBL/GenBank/DDBJ databases">
        <authorList>
            <person name="Varghese N."/>
        </authorList>
    </citation>
    <scope>NUCLEOTIDE SEQUENCE [LARGE SCALE GENOMIC DNA]</scope>
    <source>
        <strain evidence="6">DSM 43171</strain>
    </source>
</reference>
<dbReference type="InterPro" id="IPR033891">
    <property type="entry name" value="TTC38"/>
</dbReference>
<evidence type="ECO:0000313" key="6">
    <source>
        <dbReference type="Proteomes" id="UP000199408"/>
    </source>
</evidence>
<dbReference type="RefSeq" id="WP_091302418.1">
    <property type="nucleotide sequence ID" value="NZ_FMDN01000030.1"/>
</dbReference>
<dbReference type="PANTHER" id="PTHR16263:SF4">
    <property type="entry name" value="TETRATRICOPEPTIDE REPEAT PROTEIN 38"/>
    <property type="match status" value="1"/>
</dbReference>
<sequence>MESIVEDLVALRLDPRTVRANDPFHGLIVAADGVTSMEAARFREAVEILEGIAPDTLGPEFRTTREAVLSWARGDLPGACEVLTECLQNSRGEHALLTGYLAHMANFFLGDNEGLLETGRVIVELSSTMSRHGAGLSDGLLAFALEECGHYSDAISAAERAMSVNHDDVYALHAKVHVLQRMRENKAAQESISRYPRGWGTGEPMRIHMWWHFAVALLDEGELDEALRCFQLEVRRKSSAGALEDLDAVALLWRLEMLGGQDFSQMLVPHWAALAEDWSAYAGDPGYIFNDLHAAMAFAKVENHHLFESIVTSCRDREAPEFFQQVCRPLFDGIAAFAKRDYATCTWKMQRALDRQHLRIGGSKLQQGIFHWTRNAADAYLRGGSPRDLLSSHTHSRTNGGMS</sequence>
<keyword evidence="3" id="KW-0677">Repeat</keyword>
<dbReference type="PANTHER" id="PTHR16263">
    <property type="entry name" value="TETRATRICOPEPTIDE REPEAT PROTEIN 38"/>
    <property type="match status" value="1"/>
</dbReference>
<gene>
    <name evidence="5" type="ORF">GA0070560_13017</name>
</gene>